<evidence type="ECO:0000256" key="1">
    <source>
        <dbReference type="SAM" id="SignalP"/>
    </source>
</evidence>
<protein>
    <submittedName>
        <fullName evidence="2">Uncharacterized protein</fullName>
    </submittedName>
</protein>
<feature type="signal peptide" evidence="1">
    <location>
        <begin position="1"/>
        <end position="19"/>
    </location>
</feature>
<dbReference type="EMBL" id="CAACVS010000244">
    <property type="protein sequence ID" value="VEU39904.1"/>
    <property type="molecule type" value="Genomic_DNA"/>
</dbReference>
<sequence length="75" mass="8468">MLASLVVFVLVVTTPDVIDIILNFTAVNFISGFDDVAFELAQWGKYGPRLEKEANRIEELKAPPCIYLKHRRMSG</sequence>
<name>A0A448ZD40_9STRA</name>
<keyword evidence="3" id="KW-1185">Reference proteome</keyword>
<accession>A0A448ZD40</accession>
<organism evidence="2 3">
    <name type="scientific">Pseudo-nitzschia multistriata</name>
    <dbReference type="NCBI Taxonomy" id="183589"/>
    <lineage>
        <taxon>Eukaryota</taxon>
        <taxon>Sar</taxon>
        <taxon>Stramenopiles</taxon>
        <taxon>Ochrophyta</taxon>
        <taxon>Bacillariophyta</taxon>
        <taxon>Bacillariophyceae</taxon>
        <taxon>Bacillariophycidae</taxon>
        <taxon>Bacillariales</taxon>
        <taxon>Bacillariaceae</taxon>
        <taxon>Pseudo-nitzschia</taxon>
    </lineage>
</organism>
<feature type="chain" id="PRO_5044265155" evidence="1">
    <location>
        <begin position="20"/>
        <end position="75"/>
    </location>
</feature>
<dbReference type="AlphaFoldDB" id="A0A448ZD40"/>
<proteinExistence type="predicted"/>
<evidence type="ECO:0000313" key="3">
    <source>
        <dbReference type="Proteomes" id="UP000291116"/>
    </source>
</evidence>
<evidence type="ECO:0000313" key="2">
    <source>
        <dbReference type="EMBL" id="VEU39904.1"/>
    </source>
</evidence>
<dbReference type="Proteomes" id="UP000291116">
    <property type="component" value="Unassembled WGS sequence"/>
</dbReference>
<reference evidence="2 3" key="1">
    <citation type="submission" date="2019-01" db="EMBL/GenBank/DDBJ databases">
        <authorList>
            <person name="Ferrante I. M."/>
        </authorList>
    </citation>
    <scope>NUCLEOTIDE SEQUENCE [LARGE SCALE GENOMIC DNA]</scope>
    <source>
        <strain evidence="2 3">B856</strain>
    </source>
</reference>
<keyword evidence="1" id="KW-0732">Signal</keyword>
<gene>
    <name evidence="2" type="ORF">PSNMU_V1.4_AUG-EV-PASAV3_0067700</name>
</gene>